<evidence type="ECO:0000259" key="2">
    <source>
        <dbReference type="Pfam" id="PF04233"/>
    </source>
</evidence>
<evidence type="ECO:0000313" key="3">
    <source>
        <dbReference type="EMBL" id="EGI16841.1"/>
    </source>
</evidence>
<gene>
    <name evidence="3" type="ORF">ECIG_00345</name>
</gene>
<feature type="region of interest" description="Disordered" evidence="1">
    <location>
        <begin position="1"/>
        <end position="21"/>
    </location>
</feature>
<name>F4SX20_ECOLX</name>
<dbReference type="AlphaFoldDB" id="F4SX20"/>
<dbReference type="Pfam" id="PF04233">
    <property type="entry name" value="Phage_Mu_F"/>
    <property type="match status" value="1"/>
</dbReference>
<feature type="domain" description="Phage head morphogenesis" evidence="2">
    <location>
        <begin position="153"/>
        <end position="261"/>
    </location>
</feature>
<dbReference type="EMBL" id="GL883901">
    <property type="protein sequence ID" value="EGI16841.1"/>
    <property type="molecule type" value="Genomic_DNA"/>
</dbReference>
<sequence>MTKKSTKTSPSKKDLKTRKTLRPVRANAGVHEWYRSELLKLVREMDKSYRYWLEGAYKNNMAMDSSPANELKRRLSRLGKQWEHKFNELAKKLADRFVDKTLRNTDVSLHSALKAGGFTVKFTMNDELKNVMQAVVNENVNLIKSIPEHYHTQVETIVMQSVSRGRDLGDLTDELVKRYGITRRRAETIARDQNNKATAVIQSERQKKLGITKGIWRHSHAGKQPRPSHVKADGKEFDLDKGLYLDGEWVLPGEAINCRCTWSPVIPGIDRK</sequence>
<accession>F4SX20</accession>
<reference evidence="3 4" key="1">
    <citation type="submission" date="2010-01" db="EMBL/GenBank/DDBJ databases">
        <title>The Genome Sequence of Escherichia coli M605.</title>
        <authorList>
            <consortium name="The Broad Institute Genome Sequencing Platform"/>
            <consortium name="The Broad Institute Genome Sequencing Center for Infectious Disease"/>
            <person name="Feldgarden M."/>
            <person name="Gordon D.M."/>
            <person name="Johnson J.R."/>
            <person name="Johnston B.D."/>
            <person name="Young S."/>
            <person name="Zeng Q."/>
            <person name="Koehrsen M."/>
            <person name="Alvarado L."/>
            <person name="Berlin A.M."/>
            <person name="Borenstein D."/>
            <person name="Chapman S.B."/>
            <person name="Chen Z."/>
            <person name="Engels R."/>
            <person name="Freedman E."/>
            <person name="Gellesch M."/>
            <person name="Goldberg J."/>
            <person name="Griggs A."/>
            <person name="Gujja S."/>
            <person name="Heilman E.R."/>
            <person name="Heiman D.I."/>
            <person name="Hepburn T.A."/>
            <person name="Howarth C."/>
            <person name="Jen D."/>
            <person name="Larson L."/>
            <person name="Lewis B."/>
            <person name="Mehta T."/>
            <person name="Park D."/>
            <person name="Pearson M."/>
            <person name="Richards J."/>
            <person name="Roberts A."/>
            <person name="Saif S."/>
            <person name="Shea T.D."/>
            <person name="Shenoy N."/>
            <person name="Sisk P."/>
            <person name="Stolte C."/>
            <person name="Sykes S.N."/>
            <person name="Walk T."/>
            <person name="White J."/>
            <person name="Yandava C."/>
            <person name="Haas B."/>
            <person name="Henn M.R."/>
            <person name="Nusbaum C."/>
            <person name="Birren B."/>
        </authorList>
    </citation>
    <scope>NUCLEOTIDE SEQUENCE [LARGE SCALE GENOMIC DNA]</scope>
    <source>
        <strain evidence="3 4">M605</strain>
    </source>
</reference>
<dbReference type="NCBIfam" id="TIGR01641">
    <property type="entry name" value="phageSPP1_gp7"/>
    <property type="match status" value="1"/>
</dbReference>
<proteinExistence type="predicted"/>
<dbReference type="Proteomes" id="UP000004710">
    <property type="component" value="Unassembled WGS sequence"/>
</dbReference>
<organism evidence="3 4">
    <name type="scientific">Escherichia coli M605</name>
    <dbReference type="NCBI Taxonomy" id="656417"/>
    <lineage>
        <taxon>Bacteria</taxon>
        <taxon>Pseudomonadati</taxon>
        <taxon>Pseudomonadota</taxon>
        <taxon>Gammaproteobacteria</taxon>
        <taxon>Enterobacterales</taxon>
        <taxon>Enterobacteriaceae</taxon>
        <taxon>Escherichia</taxon>
    </lineage>
</organism>
<evidence type="ECO:0000313" key="4">
    <source>
        <dbReference type="Proteomes" id="UP000004710"/>
    </source>
</evidence>
<dbReference type="HOGENOM" id="CLU_079019_0_0_6"/>
<dbReference type="InterPro" id="IPR006528">
    <property type="entry name" value="Phage_head_morphogenesis_dom"/>
</dbReference>
<protein>
    <submittedName>
        <fullName evidence="3">Putative phage putative head morphogenesis protein, SPP1 gp7 family</fullName>
    </submittedName>
</protein>
<evidence type="ECO:0000256" key="1">
    <source>
        <dbReference type="SAM" id="MobiDB-lite"/>
    </source>
</evidence>